<gene>
    <name evidence="11" type="ORF">DW855_13505</name>
</gene>
<dbReference type="Gene3D" id="1.10.510.10">
    <property type="entry name" value="Transferase(Phosphotransferase) domain 1"/>
    <property type="match status" value="1"/>
</dbReference>
<sequence>MDHREQPTLPAGALRQQPTLPSISAAAAPQPESNAEKRPGSYVGHYRILCRLCDSRESVLYRASGPDGSSCILKLYHRVERRDAAAAYERLKTLACPYLPFLDWGREGDAIYECLQPVSGRPLSELAPLPEPVLRQQILPKLISALQALHENGLLHNDIKPENLLWDAEKESFWLVDFGSLTEAEPRLEHGLGATLAYAAPEILSSRGRAWSAASDLCALGLTLYTLATGQLLIRAQNLMQAKCFWQQERQLPREMPFRDLIRELTAVNKEQRPTLKKLAQQLGIAAPAEPKTAAAPAQTVLRTVRFRNGSELRDLTDLLQAACTDWDFTRFLLQEHQLDLFLAQYVPDAAQLCNRCIRMYDPDAGLYCLLQSVYPMQEILWLGRLYKNDVALLRDAMESDLPLTETPLVRFCCAELLSFYYSSLQKMGYTEQAITYAKKIESIMKHDPQYALSQLQLALDVHPAFVYEGKTIHSVDDLSRLLWQAGDALDRCVDSLLRSEQFEAWMDYQGLEAVLENTNQFQEEMV</sequence>
<dbReference type="GO" id="GO:0005524">
    <property type="term" value="F:ATP binding"/>
    <property type="evidence" value="ECO:0007669"/>
    <property type="project" value="UniProtKB-KW"/>
</dbReference>
<evidence type="ECO:0000256" key="3">
    <source>
        <dbReference type="ARBA" id="ARBA00022679"/>
    </source>
</evidence>
<protein>
    <recommendedName>
        <fullName evidence="1">non-specific serine/threonine protein kinase</fullName>
        <ecNumber evidence="1">2.7.11.1</ecNumber>
    </recommendedName>
</protein>
<keyword evidence="5" id="KW-0418">Kinase</keyword>
<keyword evidence="6" id="KW-0067">ATP-binding</keyword>
<dbReference type="PANTHER" id="PTHR43895:SF32">
    <property type="entry name" value="SERINE_THREONINE-PROTEIN KINASE CHK1"/>
    <property type="match status" value="1"/>
</dbReference>
<dbReference type="InterPro" id="IPR000719">
    <property type="entry name" value="Prot_kinase_dom"/>
</dbReference>
<evidence type="ECO:0000256" key="8">
    <source>
        <dbReference type="ARBA" id="ARBA00048679"/>
    </source>
</evidence>
<dbReference type="GO" id="GO:0004674">
    <property type="term" value="F:protein serine/threonine kinase activity"/>
    <property type="evidence" value="ECO:0007669"/>
    <property type="project" value="UniProtKB-KW"/>
</dbReference>
<keyword evidence="4" id="KW-0547">Nucleotide-binding</keyword>
<comment type="catalytic activity">
    <reaction evidence="7">
        <text>L-threonyl-[protein] + ATP = O-phospho-L-threonyl-[protein] + ADP + H(+)</text>
        <dbReference type="Rhea" id="RHEA:46608"/>
        <dbReference type="Rhea" id="RHEA-COMP:11060"/>
        <dbReference type="Rhea" id="RHEA-COMP:11605"/>
        <dbReference type="ChEBI" id="CHEBI:15378"/>
        <dbReference type="ChEBI" id="CHEBI:30013"/>
        <dbReference type="ChEBI" id="CHEBI:30616"/>
        <dbReference type="ChEBI" id="CHEBI:61977"/>
        <dbReference type="ChEBI" id="CHEBI:456216"/>
        <dbReference type="EC" id="2.7.11.1"/>
    </reaction>
</comment>
<dbReference type="InterPro" id="IPR011009">
    <property type="entry name" value="Kinase-like_dom_sf"/>
</dbReference>
<dbReference type="GO" id="GO:0007165">
    <property type="term" value="P:signal transduction"/>
    <property type="evidence" value="ECO:0007669"/>
    <property type="project" value="TreeGrafter"/>
</dbReference>
<organism evidence="11 12">
    <name type="scientific">Faecalibacterium prausnitzii</name>
    <dbReference type="NCBI Taxonomy" id="853"/>
    <lineage>
        <taxon>Bacteria</taxon>
        <taxon>Bacillati</taxon>
        <taxon>Bacillota</taxon>
        <taxon>Clostridia</taxon>
        <taxon>Eubacteriales</taxon>
        <taxon>Oscillospiraceae</taxon>
        <taxon>Faecalibacterium</taxon>
    </lineage>
</organism>
<dbReference type="EMBL" id="QVFB01000030">
    <property type="protein sequence ID" value="RGC15226.1"/>
    <property type="molecule type" value="Genomic_DNA"/>
</dbReference>
<evidence type="ECO:0000256" key="7">
    <source>
        <dbReference type="ARBA" id="ARBA00047899"/>
    </source>
</evidence>
<evidence type="ECO:0000256" key="9">
    <source>
        <dbReference type="SAM" id="MobiDB-lite"/>
    </source>
</evidence>
<dbReference type="AlphaFoldDB" id="A0A3E2VWY5"/>
<reference evidence="11 12" key="1">
    <citation type="submission" date="2018-08" db="EMBL/GenBank/DDBJ databases">
        <title>A genome reference for cultivated species of the human gut microbiota.</title>
        <authorList>
            <person name="Zou Y."/>
            <person name="Xue W."/>
            <person name="Luo G."/>
        </authorList>
    </citation>
    <scope>NUCLEOTIDE SEQUENCE [LARGE SCALE GENOMIC DNA]</scope>
    <source>
        <strain evidence="11 12">AM37-13AC</strain>
    </source>
</reference>
<evidence type="ECO:0000313" key="11">
    <source>
        <dbReference type="EMBL" id="RGC15226.1"/>
    </source>
</evidence>
<keyword evidence="3" id="KW-0808">Transferase</keyword>
<keyword evidence="2" id="KW-0723">Serine/threonine-protein kinase</keyword>
<name>A0A3E2VWY5_9FIRM</name>
<comment type="caution">
    <text evidence="11">The sequence shown here is derived from an EMBL/GenBank/DDBJ whole genome shotgun (WGS) entry which is preliminary data.</text>
</comment>
<evidence type="ECO:0000256" key="2">
    <source>
        <dbReference type="ARBA" id="ARBA00022527"/>
    </source>
</evidence>
<evidence type="ECO:0000256" key="1">
    <source>
        <dbReference type="ARBA" id="ARBA00012513"/>
    </source>
</evidence>
<dbReference type="SUPFAM" id="SSF56112">
    <property type="entry name" value="Protein kinase-like (PK-like)"/>
    <property type="match status" value="1"/>
</dbReference>
<feature type="region of interest" description="Disordered" evidence="9">
    <location>
        <begin position="1"/>
        <end position="39"/>
    </location>
</feature>
<evidence type="ECO:0000313" key="12">
    <source>
        <dbReference type="Proteomes" id="UP000260733"/>
    </source>
</evidence>
<evidence type="ECO:0000256" key="6">
    <source>
        <dbReference type="ARBA" id="ARBA00022840"/>
    </source>
</evidence>
<evidence type="ECO:0000256" key="5">
    <source>
        <dbReference type="ARBA" id="ARBA00022777"/>
    </source>
</evidence>
<dbReference type="PROSITE" id="PS50011">
    <property type="entry name" value="PROTEIN_KINASE_DOM"/>
    <property type="match status" value="1"/>
</dbReference>
<dbReference type="EC" id="2.7.11.1" evidence="1"/>
<dbReference type="RefSeq" id="WP_117554883.1">
    <property type="nucleotide sequence ID" value="NZ_QVFB01000030.1"/>
</dbReference>
<dbReference type="Proteomes" id="UP000260733">
    <property type="component" value="Unassembled WGS sequence"/>
</dbReference>
<dbReference type="Pfam" id="PF00069">
    <property type="entry name" value="Pkinase"/>
    <property type="match status" value="1"/>
</dbReference>
<dbReference type="PANTHER" id="PTHR43895">
    <property type="entry name" value="CALCIUM/CALMODULIN-DEPENDENT PROTEIN KINASE KINASE-RELATED"/>
    <property type="match status" value="1"/>
</dbReference>
<evidence type="ECO:0000256" key="4">
    <source>
        <dbReference type="ARBA" id="ARBA00022741"/>
    </source>
</evidence>
<dbReference type="SMART" id="SM00220">
    <property type="entry name" value="S_TKc"/>
    <property type="match status" value="1"/>
</dbReference>
<accession>A0A3E2VWY5</accession>
<evidence type="ECO:0000259" key="10">
    <source>
        <dbReference type="PROSITE" id="PS50011"/>
    </source>
</evidence>
<comment type="catalytic activity">
    <reaction evidence="8">
        <text>L-seryl-[protein] + ATP = O-phospho-L-seryl-[protein] + ADP + H(+)</text>
        <dbReference type="Rhea" id="RHEA:17989"/>
        <dbReference type="Rhea" id="RHEA-COMP:9863"/>
        <dbReference type="Rhea" id="RHEA-COMP:11604"/>
        <dbReference type="ChEBI" id="CHEBI:15378"/>
        <dbReference type="ChEBI" id="CHEBI:29999"/>
        <dbReference type="ChEBI" id="CHEBI:30616"/>
        <dbReference type="ChEBI" id="CHEBI:83421"/>
        <dbReference type="ChEBI" id="CHEBI:456216"/>
        <dbReference type="EC" id="2.7.11.1"/>
    </reaction>
</comment>
<proteinExistence type="predicted"/>
<feature type="domain" description="Protein kinase" evidence="10">
    <location>
        <begin position="46"/>
        <end position="285"/>
    </location>
</feature>